<dbReference type="Proteomes" id="UP001430755">
    <property type="component" value="Unassembled WGS sequence"/>
</dbReference>
<organism evidence="2 3">
    <name type="scientific">Adlercreutzia faecimuris</name>
    <dbReference type="NCBI Taxonomy" id="2897341"/>
    <lineage>
        <taxon>Bacteria</taxon>
        <taxon>Bacillati</taxon>
        <taxon>Actinomycetota</taxon>
        <taxon>Coriobacteriia</taxon>
        <taxon>Eggerthellales</taxon>
        <taxon>Eggerthellaceae</taxon>
        <taxon>Adlercreutzia</taxon>
    </lineage>
</organism>
<comment type="caution">
    <text evidence="2">The sequence shown here is derived from an EMBL/GenBank/DDBJ whole genome shotgun (WGS) entry which is preliminary data.</text>
</comment>
<feature type="region of interest" description="Disordered" evidence="1">
    <location>
        <begin position="14"/>
        <end position="47"/>
    </location>
</feature>
<name>A0ABS9WHH2_9ACTN</name>
<gene>
    <name evidence="2" type="ORF">LPT13_04905</name>
</gene>
<dbReference type="EMBL" id="JAJMLW010000001">
    <property type="protein sequence ID" value="MCI2241696.1"/>
    <property type="molecule type" value="Genomic_DNA"/>
</dbReference>
<dbReference type="RefSeq" id="WP_242164098.1">
    <property type="nucleotide sequence ID" value="NZ_JAJMLW010000001.1"/>
</dbReference>
<proteinExistence type="predicted"/>
<feature type="compositionally biased region" description="Low complexity" evidence="1">
    <location>
        <begin position="14"/>
        <end position="36"/>
    </location>
</feature>
<reference evidence="2" key="1">
    <citation type="submission" date="2021-11" db="EMBL/GenBank/DDBJ databases">
        <title>A Novel Adlercreutzia Species, isolated from a Allomyrina dichotoma larva feces.</title>
        <authorList>
            <person name="Suh M.K."/>
        </authorList>
    </citation>
    <scope>NUCLEOTIDE SEQUENCE</scope>
    <source>
        <strain evidence="2">JBNU-10</strain>
    </source>
</reference>
<evidence type="ECO:0000313" key="3">
    <source>
        <dbReference type="Proteomes" id="UP001430755"/>
    </source>
</evidence>
<accession>A0ABS9WHH2</accession>
<evidence type="ECO:0000313" key="2">
    <source>
        <dbReference type="EMBL" id="MCI2241696.1"/>
    </source>
</evidence>
<evidence type="ECO:0000256" key="1">
    <source>
        <dbReference type="SAM" id="MobiDB-lite"/>
    </source>
</evidence>
<protein>
    <submittedName>
        <fullName evidence="2">Uncharacterized protein</fullName>
    </submittedName>
</protein>
<sequence>MSARYVDYSRYAPRAGAPAAAAPAPARGEARAAGPAPERPAREPEARPGALATFWLLYESRDQRLSLFETRDGHLAAVNPARLV</sequence>
<keyword evidence="3" id="KW-1185">Reference proteome</keyword>